<proteinExistence type="predicted"/>
<dbReference type="OrthoDB" id="703951at2"/>
<accession>A0A2T5YJH8</accession>
<keyword evidence="2" id="KW-1185">Reference proteome</keyword>
<dbReference type="AlphaFoldDB" id="A0A2T5YJH8"/>
<comment type="caution">
    <text evidence="1">The sequence shown here is derived from an EMBL/GenBank/DDBJ whole genome shotgun (WGS) entry which is preliminary data.</text>
</comment>
<reference evidence="1 2" key="1">
    <citation type="submission" date="2018-04" db="EMBL/GenBank/DDBJ databases">
        <title>Genomic Encyclopedia of Archaeal and Bacterial Type Strains, Phase II (KMG-II): from individual species to whole genera.</title>
        <authorList>
            <person name="Goeker M."/>
        </authorList>
    </citation>
    <scope>NUCLEOTIDE SEQUENCE [LARGE SCALE GENOMIC DNA]</scope>
    <source>
        <strain evidence="1 2">DSM 100162</strain>
    </source>
</reference>
<evidence type="ECO:0008006" key="3">
    <source>
        <dbReference type="Google" id="ProtNLM"/>
    </source>
</evidence>
<dbReference type="PROSITE" id="PS51257">
    <property type="entry name" value="PROKAR_LIPOPROTEIN"/>
    <property type="match status" value="1"/>
</dbReference>
<protein>
    <recommendedName>
        <fullName evidence="3">YD repeat-containing protein</fullName>
    </recommendedName>
</protein>
<gene>
    <name evidence="1" type="ORF">C8N40_104201</name>
</gene>
<sequence length="262" mass="29829">MKRFILLLFISSTIFFGCSEKDTPEPVLFAQFESVAAQYTINKENHTAPQFIGGTASFVYKGNRIVKRIGGYIGAVGAGGYAGIYIDAIYDEVEYTSANLITLRTKDDIGYLDGSVNKREIILEKGLIKQKITYDDKSNHAYTDTIFYFYDSQRRLQSTKQGLKHRIVERDYFFDSNGNLQRIVGVEKSRYDDTVLSKTEELFGGYDDKPNPLKGQCLWQDLLYRTLSTNNFTTYSYKTEGASESKSWVLVYGDDGRVDYSN</sequence>
<organism evidence="1 2">
    <name type="scientific">Pontibacter mucosus</name>
    <dbReference type="NCBI Taxonomy" id="1649266"/>
    <lineage>
        <taxon>Bacteria</taxon>
        <taxon>Pseudomonadati</taxon>
        <taxon>Bacteroidota</taxon>
        <taxon>Cytophagia</taxon>
        <taxon>Cytophagales</taxon>
        <taxon>Hymenobacteraceae</taxon>
        <taxon>Pontibacter</taxon>
    </lineage>
</organism>
<dbReference type="Proteomes" id="UP000244225">
    <property type="component" value="Unassembled WGS sequence"/>
</dbReference>
<name>A0A2T5YJH8_9BACT</name>
<dbReference type="EMBL" id="QBKI01000004">
    <property type="protein sequence ID" value="PTX19469.1"/>
    <property type="molecule type" value="Genomic_DNA"/>
</dbReference>
<evidence type="ECO:0000313" key="1">
    <source>
        <dbReference type="EMBL" id="PTX19469.1"/>
    </source>
</evidence>
<evidence type="ECO:0000313" key="2">
    <source>
        <dbReference type="Proteomes" id="UP000244225"/>
    </source>
</evidence>
<dbReference type="RefSeq" id="WP_108211581.1">
    <property type="nucleotide sequence ID" value="NZ_QBKI01000004.1"/>
</dbReference>